<dbReference type="PANTHER" id="PTHR22916:SF3">
    <property type="entry name" value="UDP-GLCNAC:BETAGAL BETA-1,3-N-ACETYLGLUCOSAMINYLTRANSFERASE-LIKE PROTEIN 1"/>
    <property type="match status" value="1"/>
</dbReference>
<organism evidence="3 5">
    <name type="scientific">Pseudomonas taetrolens</name>
    <dbReference type="NCBI Taxonomy" id="47884"/>
    <lineage>
        <taxon>Bacteria</taxon>
        <taxon>Pseudomonadati</taxon>
        <taxon>Pseudomonadota</taxon>
        <taxon>Gammaproteobacteria</taxon>
        <taxon>Pseudomonadales</taxon>
        <taxon>Pseudomonadaceae</taxon>
        <taxon>Pseudomonas</taxon>
    </lineage>
</organism>
<comment type="caution">
    <text evidence="3">The sequence shown here is derived from an EMBL/GenBank/DDBJ whole genome shotgun (WGS) entry which is preliminary data.</text>
</comment>
<dbReference type="InterPro" id="IPR001173">
    <property type="entry name" value="Glyco_trans_2-like"/>
</dbReference>
<feature type="domain" description="Glycosyltransferase 2-like" evidence="2">
    <location>
        <begin position="3"/>
        <end position="119"/>
    </location>
</feature>
<keyword evidence="1" id="KW-1003">Cell membrane</keyword>
<dbReference type="PANTHER" id="PTHR22916">
    <property type="entry name" value="GLYCOSYLTRANSFERASE"/>
    <property type="match status" value="1"/>
</dbReference>
<dbReference type="GO" id="GO:0016758">
    <property type="term" value="F:hexosyltransferase activity"/>
    <property type="evidence" value="ECO:0007669"/>
    <property type="project" value="UniProtKB-ARBA"/>
</dbReference>
<evidence type="ECO:0000313" key="3">
    <source>
        <dbReference type="EMBL" id="KMM83997.1"/>
    </source>
</evidence>
<dbReference type="Proteomes" id="UP000183155">
    <property type="component" value="Unassembled WGS sequence"/>
</dbReference>
<dbReference type="Proteomes" id="UP000036395">
    <property type="component" value="Unassembled WGS sequence"/>
</dbReference>
<keyword evidence="6" id="KW-1185">Reference proteome</keyword>
<evidence type="ECO:0000313" key="6">
    <source>
        <dbReference type="Proteomes" id="UP000183155"/>
    </source>
</evidence>
<dbReference type="InterPro" id="IPR029044">
    <property type="entry name" value="Nucleotide-diphossugar_trans"/>
</dbReference>
<evidence type="ECO:0000313" key="5">
    <source>
        <dbReference type="Proteomes" id="UP000036395"/>
    </source>
</evidence>
<dbReference type="SUPFAM" id="SSF53448">
    <property type="entry name" value="Nucleotide-diphospho-sugar transferases"/>
    <property type="match status" value="1"/>
</dbReference>
<proteinExistence type="predicted"/>
<evidence type="ECO:0000313" key="4">
    <source>
        <dbReference type="EMBL" id="SEC03073.1"/>
    </source>
</evidence>
<keyword evidence="1" id="KW-0472">Membrane</keyword>
<name>A0A0J6JJM7_PSETA</name>
<gene>
    <name evidence="4" type="ORF">SAMN04490203_1657</name>
    <name evidence="3" type="ORF">TU78_16150</name>
</gene>
<evidence type="ECO:0000259" key="2">
    <source>
        <dbReference type="Pfam" id="PF00535"/>
    </source>
</evidence>
<reference evidence="4 6" key="2">
    <citation type="submission" date="2016-10" db="EMBL/GenBank/DDBJ databases">
        <authorList>
            <person name="Varghese N."/>
            <person name="Submissions S."/>
        </authorList>
    </citation>
    <scope>NUCLEOTIDE SEQUENCE [LARGE SCALE GENOMIC DNA]</scope>
    <source>
        <strain evidence="4 6">BS3652</strain>
    </source>
</reference>
<dbReference type="OrthoDB" id="9802649at2"/>
<dbReference type="RefSeq" id="WP_048382541.1">
    <property type="nucleotide sequence ID" value="NZ_FNRS01000001.1"/>
</dbReference>
<dbReference type="Gene3D" id="3.90.550.10">
    <property type="entry name" value="Spore Coat Polysaccharide Biosynthesis Protein SpsA, Chain A"/>
    <property type="match status" value="1"/>
</dbReference>
<protein>
    <recommendedName>
        <fullName evidence="2">Glycosyltransferase 2-like domain-containing protein</fullName>
    </recommendedName>
</protein>
<dbReference type="Pfam" id="PF00535">
    <property type="entry name" value="Glycos_transf_2"/>
    <property type="match status" value="1"/>
</dbReference>
<sequence length="263" mass="29992">MITVLTATYNRAYTLARLYESLERQTNKQFEWVVVDDGSTDNSKALLDGFQQTATFPMRVVEQRNSGKHVAINTGVALAGREWIFLVDSDDALPPDAIEMFLSDVKDSTRENSVGYCYRKADLAGNMVGNVITAPRLAEPVSPTEAAALYQGDLAYIFRREAMLKHPFPTFEGEKFVPELLIWNRLSDEGSIQYFDHKIIYLCEYLEDGYSANFAQNLRRNPRGFGVYYKHQIGREKSLTRKVKCLVRYVQCRVFGVLKGRKS</sequence>
<dbReference type="EMBL" id="FNRS01000001">
    <property type="protein sequence ID" value="SEC03073.1"/>
    <property type="molecule type" value="Genomic_DNA"/>
</dbReference>
<keyword evidence="1" id="KW-0997">Cell inner membrane</keyword>
<reference evidence="3 5" key="1">
    <citation type="submission" date="2015-02" db="EMBL/GenBank/DDBJ databases">
        <title>Pseudomonas helleri sp. nov. and Pseudomonas weihenstephanensis sp. nov., isolated from raw cows milk.</title>
        <authorList>
            <person name="von Neubeck M."/>
            <person name="Huptas C."/>
            <person name="Wenning M."/>
            <person name="Scherer S."/>
        </authorList>
    </citation>
    <scope>NUCLEOTIDE SEQUENCE [LARGE SCALE GENOMIC DNA]</scope>
    <source>
        <strain evidence="3 5">DSM 21104</strain>
    </source>
</reference>
<dbReference type="STRING" id="47884.SAMN04490203_1657"/>
<dbReference type="AlphaFoldDB" id="A0A0J6JJM7"/>
<dbReference type="EMBL" id="JYLA01000006">
    <property type="protein sequence ID" value="KMM83997.1"/>
    <property type="molecule type" value="Genomic_DNA"/>
</dbReference>
<dbReference type="PATRIC" id="fig|47884.3.peg.3705"/>
<dbReference type="CDD" id="cd00761">
    <property type="entry name" value="Glyco_tranf_GTA_type"/>
    <property type="match status" value="1"/>
</dbReference>
<evidence type="ECO:0000256" key="1">
    <source>
        <dbReference type="ARBA" id="ARBA00022519"/>
    </source>
</evidence>
<accession>A0A0J6JJM7</accession>